<evidence type="ECO:0000256" key="1">
    <source>
        <dbReference type="SAM" id="SignalP"/>
    </source>
</evidence>
<dbReference type="PROSITE" id="PS51257">
    <property type="entry name" value="PROKAR_LIPOPROTEIN"/>
    <property type="match status" value="1"/>
</dbReference>
<sequence>MLRAAVLVLAALATGCIAHLGGDGERVEDLTVGPARFRVHYFPEDEHAARQVIAALEDAAPRVARWGVLGAPVNVVVHPTHAALEAAVHRSGYEWLRAWARYGQIDLQSPRTWGLLGASDREVHELVTHELTHCAMYQLAGDELSWMYKDIPRWFSEGLASVSAGQGHRRGDLRDLSRFYEDALPGSGDGVPGARARAARGPVVAVGDPLLDPDPLYQDQSEVVYGAAHHAVVFLLARYGEERVHRIVKLMGQGRRFPAAFREAIGIGDAEFVSDFRRYVVWQGWRRDAR</sequence>
<dbReference type="RefSeq" id="WP_248358509.1">
    <property type="nucleotide sequence ID" value="NZ_AP025591.1"/>
</dbReference>
<feature type="chain" id="PRO_5045587430" description="Peptidase MA-like domain-containing protein" evidence="1">
    <location>
        <begin position="21"/>
        <end position="290"/>
    </location>
</feature>
<accession>A0ABN6MLD5</accession>
<protein>
    <recommendedName>
        <fullName evidence="4">Peptidase MA-like domain-containing protein</fullName>
    </recommendedName>
</protein>
<name>A0ABN6MLD5_9BACT</name>
<evidence type="ECO:0008006" key="4">
    <source>
        <dbReference type="Google" id="ProtNLM"/>
    </source>
</evidence>
<gene>
    <name evidence="2" type="ORF">AMOR_07260</name>
</gene>
<keyword evidence="3" id="KW-1185">Reference proteome</keyword>
<proteinExistence type="predicted"/>
<feature type="signal peptide" evidence="1">
    <location>
        <begin position="1"/>
        <end position="20"/>
    </location>
</feature>
<dbReference type="EMBL" id="AP025591">
    <property type="protein sequence ID" value="BDG01730.1"/>
    <property type="molecule type" value="Genomic_DNA"/>
</dbReference>
<evidence type="ECO:0000313" key="2">
    <source>
        <dbReference type="EMBL" id="BDG01730.1"/>
    </source>
</evidence>
<dbReference type="Proteomes" id="UP001162891">
    <property type="component" value="Chromosome"/>
</dbReference>
<evidence type="ECO:0000313" key="3">
    <source>
        <dbReference type="Proteomes" id="UP001162891"/>
    </source>
</evidence>
<keyword evidence="1" id="KW-0732">Signal</keyword>
<organism evidence="2 3">
    <name type="scientific">Anaeromyxobacter oryzae</name>
    <dbReference type="NCBI Taxonomy" id="2918170"/>
    <lineage>
        <taxon>Bacteria</taxon>
        <taxon>Pseudomonadati</taxon>
        <taxon>Myxococcota</taxon>
        <taxon>Myxococcia</taxon>
        <taxon>Myxococcales</taxon>
        <taxon>Cystobacterineae</taxon>
        <taxon>Anaeromyxobacteraceae</taxon>
        <taxon>Anaeromyxobacter</taxon>
    </lineage>
</organism>
<reference evidence="3" key="1">
    <citation type="journal article" date="2022" name="Int. J. Syst. Evol. Microbiol.">
        <title>Anaeromyxobacter oryzae sp. nov., Anaeromyxobacter diazotrophicus sp. nov. and Anaeromyxobacter paludicola sp. nov., isolated from paddy soils.</title>
        <authorList>
            <person name="Itoh H."/>
            <person name="Xu Z."/>
            <person name="Mise K."/>
            <person name="Masuda Y."/>
            <person name="Ushijima N."/>
            <person name="Hayakawa C."/>
            <person name="Shiratori Y."/>
            <person name="Senoo K."/>
        </authorList>
    </citation>
    <scope>NUCLEOTIDE SEQUENCE [LARGE SCALE GENOMIC DNA]</scope>
    <source>
        <strain evidence="3">Red232</strain>
    </source>
</reference>